<feature type="compositionally biased region" description="Polar residues" evidence="2">
    <location>
        <begin position="126"/>
        <end position="139"/>
    </location>
</feature>
<name>A0AAV2LXS2_KNICA</name>
<dbReference type="GO" id="GO:0010468">
    <property type="term" value="P:regulation of gene expression"/>
    <property type="evidence" value="ECO:0007669"/>
    <property type="project" value="UniProtKB-ARBA"/>
</dbReference>
<protein>
    <submittedName>
        <fullName evidence="3">Uncharacterized protein</fullName>
    </submittedName>
</protein>
<dbReference type="PANTHER" id="PTHR15304">
    <property type="entry name" value="MYOD FAMILY INHIBITOR"/>
    <property type="match status" value="1"/>
</dbReference>
<dbReference type="EMBL" id="OZ035827">
    <property type="protein sequence ID" value="CAL1605869.1"/>
    <property type="molecule type" value="Genomic_DNA"/>
</dbReference>
<dbReference type="InterPro" id="IPR026134">
    <property type="entry name" value="MDFI/MDFIC"/>
</dbReference>
<dbReference type="Proteomes" id="UP001497482">
    <property type="component" value="Chromosome 5"/>
</dbReference>
<gene>
    <name evidence="3" type="ORF">KC01_LOCUS33171</name>
</gene>
<proteinExistence type="inferred from homology"/>
<comment type="similarity">
    <text evidence="1">Belongs to the MDFI family.</text>
</comment>
<feature type="compositionally biased region" description="Low complexity" evidence="2">
    <location>
        <begin position="113"/>
        <end position="125"/>
    </location>
</feature>
<evidence type="ECO:0000256" key="1">
    <source>
        <dbReference type="ARBA" id="ARBA00025778"/>
    </source>
</evidence>
<organism evidence="3 4">
    <name type="scientific">Knipowitschia caucasica</name>
    <name type="common">Caucasian dwarf goby</name>
    <name type="synonym">Pomatoschistus caucasicus</name>
    <dbReference type="NCBI Taxonomy" id="637954"/>
    <lineage>
        <taxon>Eukaryota</taxon>
        <taxon>Metazoa</taxon>
        <taxon>Chordata</taxon>
        <taxon>Craniata</taxon>
        <taxon>Vertebrata</taxon>
        <taxon>Euteleostomi</taxon>
        <taxon>Actinopterygii</taxon>
        <taxon>Neopterygii</taxon>
        <taxon>Teleostei</taxon>
        <taxon>Neoteleostei</taxon>
        <taxon>Acanthomorphata</taxon>
        <taxon>Gobiaria</taxon>
        <taxon>Gobiiformes</taxon>
        <taxon>Gobioidei</taxon>
        <taxon>Gobiidae</taxon>
        <taxon>Gobiinae</taxon>
        <taxon>Knipowitschia</taxon>
    </lineage>
</organism>
<feature type="region of interest" description="Disordered" evidence="2">
    <location>
        <begin position="76"/>
        <end position="157"/>
    </location>
</feature>
<reference evidence="3 4" key="1">
    <citation type="submission" date="2024-04" db="EMBL/GenBank/DDBJ databases">
        <authorList>
            <person name="Waldvogel A.-M."/>
            <person name="Schoenle A."/>
        </authorList>
    </citation>
    <scope>NUCLEOTIDE SEQUENCE [LARGE SCALE GENOMIC DNA]</scope>
</reference>
<evidence type="ECO:0000256" key="2">
    <source>
        <dbReference type="SAM" id="MobiDB-lite"/>
    </source>
</evidence>
<sequence length="235" mass="25058">MSLFSTSRFFCSPSGNRSNRGTRAMGASAETKVEFKTRGINRMDETLVKHQIQQNNTSLDQSECVVTQPAANGLLPHVSTAQAPPRPHYNSKDCDVSTGGSVTDSLSSNDNAQLLPSSSPCSQSQTANSCEDNNGNHVSPESDHHHQTGSNQKETSPAHIKQAAGGDCCVHCLLACLFCELPSLCSALVQCLLCGGGAAWPSPNSVPLASCCPQFLCRKCVRKFPTDEIQRGDMS</sequence>
<dbReference type="AlphaFoldDB" id="A0AAV2LXS2"/>
<evidence type="ECO:0000313" key="3">
    <source>
        <dbReference type="EMBL" id="CAL1605869.1"/>
    </source>
</evidence>
<accession>A0AAV2LXS2</accession>
<evidence type="ECO:0000313" key="4">
    <source>
        <dbReference type="Proteomes" id="UP001497482"/>
    </source>
</evidence>
<keyword evidence="4" id="KW-1185">Reference proteome</keyword>
<dbReference type="Pfam" id="PF15316">
    <property type="entry name" value="MDFI"/>
    <property type="match status" value="1"/>
</dbReference>
<feature type="compositionally biased region" description="Polar residues" evidence="2">
    <location>
        <begin position="98"/>
        <end position="112"/>
    </location>
</feature>